<protein>
    <submittedName>
        <fullName evidence="1">Uncharacterized protein</fullName>
    </submittedName>
</protein>
<gene>
    <name evidence="1" type="ORF">LCI18_000832</name>
</gene>
<dbReference type="Proteomes" id="UP000830768">
    <property type="component" value="Chromosome 1"/>
</dbReference>
<name>A0ACD3YLM1_FUSSC</name>
<keyword evidence="2" id="KW-1185">Reference proteome</keyword>
<evidence type="ECO:0000313" key="1">
    <source>
        <dbReference type="EMBL" id="UPK89897.1"/>
    </source>
</evidence>
<accession>A0ACD3YLM1</accession>
<evidence type="ECO:0000313" key="2">
    <source>
        <dbReference type="Proteomes" id="UP000830768"/>
    </source>
</evidence>
<organism evidence="1 2">
    <name type="scientific">Fusarium solani subsp. cucurbitae</name>
    <name type="common">Neocosmosporum cucurbitae</name>
    <dbReference type="NCBI Taxonomy" id="2747967"/>
    <lineage>
        <taxon>Eukaryota</taxon>
        <taxon>Fungi</taxon>
        <taxon>Dikarya</taxon>
        <taxon>Ascomycota</taxon>
        <taxon>Pezizomycotina</taxon>
        <taxon>Sordariomycetes</taxon>
        <taxon>Hypocreomycetidae</taxon>
        <taxon>Hypocreales</taxon>
        <taxon>Nectriaceae</taxon>
        <taxon>Fusarium</taxon>
        <taxon>Fusarium solani species complex</taxon>
    </lineage>
</organism>
<reference evidence="1" key="1">
    <citation type="submission" date="2021-11" db="EMBL/GenBank/DDBJ databases">
        <title>Fusarium solani-melongenae Genome sequencing and assembly.</title>
        <authorList>
            <person name="Xie S."/>
            <person name="Huang L."/>
            <person name="Zhang X."/>
        </authorList>
    </citation>
    <scope>NUCLEOTIDE SEQUENCE</scope>
    <source>
        <strain evidence="1">CRI 24-3</strain>
    </source>
</reference>
<dbReference type="EMBL" id="CP090030">
    <property type="protein sequence ID" value="UPK89897.1"/>
    <property type="molecule type" value="Genomic_DNA"/>
</dbReference>
<proteinExistence type="predicted"/>
<sequence>MSVAQYRDDGPVDPTTPLNLDNLSGKSVIVTGGASGLGKAYAEAFVKAGAYVTIADYDSKTGEKTASELSSGAQFVKCDVRVWEDQVSVFEAAVQNSPSKTCDIVVANAGVVGADDLFTLQEPSSKAKKPNLRIIEVNLLGVAYTTKLAFHYFRRQPVNDVRDRCLILISSIAAYADQPGSPQYNSSKWGVRGLMRNLRRTAFHENIRVGLVAPWYVKTPILSDTIIDYLQSKAVKFATVDDCTTAVLRIASDRTINGRALGVVPREESPSGYMDLTHDDYQSSDFMKEWQEIVLDTAQSIVDLAQN</sequence>